<dbReference type="RefSeq" id="WP_170143746.1">
    <property type="nucleotide sequence ID" value="NZ_CP016604.1"/>
</dbReference>
<dbReference type="InterPro" id="IPR039426">
    <property type="entry name" value="TonB-dep_rcpt-like"/>
</dbReference>
<dbReference type="PANTHER" id="PTHR30069">
    <property type="entry name" value="TONB-DEPENDENT OUTER MEMBRANE RECEPTOR"/>
    <property type="match status" value="1"/>
</dbReference>
<dbReference type="SUPFAM" id="SSF56935">
    <property type="entry name" value="Porins"/>
    <property type="match status" value="2"/>
</dbReference>
<keyword evidence="17" id="KW-1185">Reference proteome</keyword>
<comment type="subcellular location">
    <subcellularLocation>
        <location evidence="1 11">Cell outer membrane</location>
        <topology evidence="1 11">Multi-pass membrane protein</topology>
    </subcellularLocation>
</comment>
<dbReference type="Proteomes" id="UP000280099">
    <property type="component" value="Unassembled WGS sequence"/>
</dbReference>
<proteinExistence type="inferred from homology"/>
<gene>
    <name evidence="16" type="ORF">DES31_0259</name>
</gene>
<dbReference type="InterPro" id="IPR010949">
    <property type="entry name" value="TonB_Hb/transfer/lactofer_rcpt"/>
</dbReference>
<feature type="domain" description="TonB-dependent receptor-like beta-barrel" evidence="14">
    <location>
        <begin position="434"/>
        <end position="995"/>
    </location>
</feature>
<keyword evidence="6 13" id="KW-0732">Signal</keyword>
<accession>A0A420XI65</accession>
<evidence type="ECO:0000256" key="1">
    <source>
        <dbReference type="ARBA" id="ARBA00004571"/>
    </source>
</evidence>
<evidence type="ECO:0000256" key="13">
    <source>
        <dbReference type="SAM" id="SignalP"/>
    </source>
</evidence>
<dbReference type="GO" id="GO:0015344">
    <property type="term" value="F:siderophore uptake transmembrane transporter activity"/>
    <property type="evidence" value="ECO:0007669"/>
    <property type="project" value="TreeGrafter"/>
</dbReference>
<reference evidence="16 17" key="1">
    <citation type="submission" date="2018-10" db="EMBL/GenBank/DDBJ databases">
        <title>Genomic Encyclopedia of Type Strains, Phase IV (KMG-IV): sequencing the most valuable type-strain genomes for metagenomic binning, comparative biology and taxonomic classification.</title>
        <authorList>
            <person name="Goeker M."/>
        </authorList>
    </citation>
    <scope>NUCLEOTIDE SEQUENCE [LARGE SCALE GENOMIC DNA]</scope>
    <source>
        <strain evidence="16 17">DSM 23800</strain>
    </source>
</reference>
<name>A0A420XI65_9PAST</name>
<evidence type="ECO:0000256" key="5">
    <source>
        <dbReference type="ARBA" id="ARBA00022692"/>
    </source>
</evidence>
<dbReference type="PROSITE" id="PS52016">
    <property type="entry name" value="TONB_DEPENDENT_REC_3"/>
    <property type="match status" value="1"/>
</dbReference>
<keyword evidence="3 11" id="KW-0813">Transport</keyword>
<evidence type="ECO:0000313" key="17">
    <source>
        <dbReference type="Proteomes" id="UP000280099"/>
    </source>
</evidence>
<dbReference type="Gene3D" id="2.40.170.20">
    <property type="entry name" value="TonB-dependent receptor, beta-barrel domain"/>
    <property type="match status" value="1"/>
</dbReference>
<sequence length="1044" mass="118313">MSVLDHKTARFSLITLALFSYCGSIALAAENDEVSELDTITVTPGQDGVNTPNKKVAETVKTSRTLEKQQVQNSRDLVRYDTGITVVETGRFGSSGFAIRGVDENRVAITVDGLHQAEALSSQGFKELFEGYGNFNNTRNSVEMETLKQVTINKGANSVKVGSGALGGSVVYETKDARDLLIDRDFFYSIKGGLADANKQAYHSQTLAGRYKWFDVLAVYTKRNQHQLKNFDYSHYDNAVFGQEREKADPYHIQKESTLVKLGFQPNEENRLSFTFDGYTNKARGHDYSYNLTPRSASDFGRDNFTDVVGQRYTDDKSTRKNYAITFENYSQTPLWDSMKVTFSDQKIKNRARTEEYCRGDYCQEIANPIGLKVDSANVVDSNGGIVDIVKTAASTAGLTSLQDSQGNLHNAGYSLTPVNEYYFDCTIFDCNSNITTYLSPQQTAGRTGQDIYYEKHNIDLTKDRVSFDTSIDGFDDNWDPIIEHRTYNVDVTDEEFNNKKYKKLSATYTQYSSFLERNVDFATRDIFAVLPASKGFLERDWKERDLDTDTKQINLDFTKYLSIKNTEHEISYGGSYAETKKRMVNRQGYDATNPQWWAETYAPDCSAPGVAGNALSCPVSEGETSFLVPVKSKEGALYIADEIQFNSVFGIDFGYRFDKIKYKPNYKPGISPKIPDGMVEGLFIPLETLPEEPRWWTYQSQNDPNYLRDLAEYNRIKEANDKNAEANIQYFSQKKKFNSNSYSFGMNLDPLDFLKVQAKYSRGFRAPTHEELYFTFRHPDFTIKPNVDLEPEIAKTKEIAFTFHKNNSFITLSGFKTDYDNFLDLRYVGVQRVNINANSALDFDIYQNVNRQNASVKGFEVNSLLSLGDVYSNLEGFTVGWKFTKQKGKVLTENDGRVPMNAIQPTTAVYSIGYASPSGKFGGDIYVTHASAKKAKDTYNMFWRNEQALGDPINGKEVSDSSSHWLSKSYTTLDFIGFVRPIEDLTVRFGAYNITNKKYITWDSARSIRSFGTTNRVRKSDGLGLNRFTAPGRNFRLDLEYVF</sequence>
<evidence type="ECO:0000256" key="7">
    <source>
        <dbReference type="ARBA" id="ARBA00023077"/>
    </source>
</evidence>
<keyword evidence="5 11" id="KW-0812">Transmembrane</keyword>
<feature type="domain" description="TonB-dependent receptor plug" evidence="15">
    <location>
        <begin position="57"/>
        <end position="168"/>
    </location>
</feature>
<keyword evidence="8 11" id="KW-0472">Membrane</keyword>
<dbReference type="InterPro" id="IPR037066">
    <property type="entry name" value="Plug_dom_sf"/>
</dbReference>
<evidence type="ECO:0000256" key="11">
    <source>
        <dbReference type="PROSITE-ProRule" id="PRU01360"/>
    </source>
</evidence>
<feature type="signal peptide" evidence="13">
    <location>
        <begin position="1"/>
        <end position="28"/>
    </location>
</feature>
<evidence type="ECO:0000259" key="14">
    <source>
        <dbReference type="Pfam" id="PF00593"/>
    </source>
</evidence>
<evidence type="ECO:0000313" key="16">
    <source>
        <dbReference type="EMBL" id="RKR76949.1"/>
    </source>
</evidence>
<comment type="caution">
    <text evidence="16">The sequence shown here is derived from an EMBL/GenBank/DDBJ whole genome shotgun (WGS) entry which is preliminary data.</text>
</comment>
<feature type="chain" id="PRO_5019322896" evidence="13">
    <location>
        <begin position="29"/>
        <end position="1044"/>
    </location>
</feature>
<keyword evidence="10 11" id="KW-0998">Cell outer membrane</keyword>
<evidence type="ECO:0000256" key="9">
    <source>
        <dbReference type="ARBA" id="ARBA00023170"/>
    </source>
</evidence>
<dbReference type="Pfam" id="PF00593">
    <property type="entry name" value="TonB_dep_Rec_b-barrel"/>
    <property type="match status" value="1"/>
</dbReference>
<dbReference type="InterPro" id="IPR036942">
    <property type="entry name" value="Beta-barrel_TonB_sf"/>
</dbReference>
<evidence type="ECO:0000256" key="3">
    <source>
        <dbReference type="ARBA" id="ARBA00022448"/>
    </source>
</evidence>
<keyword evidence="4 11" id="KW-1134">Transmembrane beta strand</keyword>
<dbReference type="AlphaFoldDB" id="A0A420XI65"/>
<dbReference type="PANTHER" id="PTHR30069:SF29">
    <property type="entry name" value="HEMOGLOBIN AND HEMOGLOBIN-HAPTOGLOBIN-BINDING PROTEIN 1-RELATED"/>
    <property type="match status" value="1"/>
</dbReference>
<keyword evidence="7 12" id="KW-0798">TonB box</keyword>
<evidence type="ECO:0000256" key="6">
    <source>
        <dbReference type="ARBA" id="ARBA00022729"/>
    </source>
</evidence>
<dbReference type="EMBL" id="RBJC01000004">
    <property type="protein sequence ID" value="RKR76949.1"/>
    <property type="molecule type" value="Genomic_DNA"/>
</dbReference>
<organism evidence="16 17">
    <name type="scientific">Otariodibacter oris</name>
    <dbReference type="NCBI Taxonomy" id="1032623"/>
    <lineage>
        <taxon>Bacteria</taxon>
        <taxon>Pseudomonadati</taxon>
        <taxon>Pseudomonadota</taxon>
        <taxon>Gammaproteobacteria</taxon>
        <taxon>Pasteurellales</taxon>
        <taxon>Pasteurellaceae</taxon>
        <taxon>Otariodibacter</taxon>
    </lineage>
</organism>
<dbReference type="GO" id="GO:0044718">
    <property type="term" value="P:siderophore transmembrane transport"/>
    <property type="evidence" value="ECO:0007669"/>
    <property type="project" value="TreeGrafter"/>
</dbReference>
<dbReference type="InterPro" id="IPR000531">
    <property type="entry name" value="Beta-barrel_TonB"/>
</dbReference>
<comment type="similarity">
    <text evidence="2">Belongs to the TonB-dependent receptor family. Hemoglobin/haptoglobin binding protein subfamily.</text>
</comment>
<evidence type="ECO:0000256" key="2">
    <source>
        <dbReference type="ARBA" id="ARBA00008143"/>
    </source>
</evidence>
<evidence type="ECO:0000256" key="12">
    <source>
        <dbReference type="RuleBase" id="RU003357"/>
    </source>
</evidence>
<evidence type="ECO:0000259" key="15">
    <source>
        <dbReference type="Pfam" id="PF07715"/>
    </source>
</evidence>
<evidence type="ECO:0000256" key="10">
    <source>
        <dbReference type="ARBA" id="ARBA00023237"/>
    </source>
</evidence>
<evidence type="ECO:0000256" key="8">
    <source>
        <dbReference type="ARBA" id="ARBA00023136"/>
    </source>
</evidence>
<protein>
    <submittedName>
        <fullName evidence="16">Hemoglobin/transferrin/lactoferrin receptor protein</fullName>
    </submittedName>
</protein>
<dbReference type="InterPro" id="IPR012910">
    <property type="entry name" value="Plug_dom"/>
</dbReference>
<dbReference type="GO" id="GO:0009279">
    <property type="term" value="C:cell outer membrane"/>
    <property type="evidence" value="ECO:0007669"/>
    <property type="project" value="UniProtKB-SubCell"/>
</dbReference>
<dbReference type="Pfam" id="PF07715">
    <property type="entry name" value="Plug"/>
    <property type="match status" value="1"/>
</dbReference>
<dbReference type="Gene3D" id="2.170.130.10">
    <property type="entry name" value="TonB-dependent receptor, plug domain"/>
    <property type="match status" value="1"/>
</dbReference>
<dbReference type="NCBIfam" id="TIGR01786">
    <property type="entry name" value="TonB-hemlactrns"/>
    <property type="match status" value="1"/>
</dbReference>
<keyword evidence="9 16" id="KW-0675">Receptor</keyword>
<evidence type="ECO:0000256" key="4">
    <source>
        <dbReference type="ARBA" id="ARBA00022452"/>
    </source>
</evidence>